<dbReference type="PRINTS" id="PR00081">
    <property type="entry name" value="GDHRDH"/>
</dbReference>
<comment type="similarity">
    <text evidence="1">Belongs to the short-chain dehydrogenases/reductases (SDR) family.</text>
</comment>
<dbReference type="InterPro" id="IPR036291">
    <property type="entry name" value="NAD(P)-bd_dom_sf"/>
</dbReference>
<dbReference type="PANTHER" id="PTHR24321">
    <property type="entry name" value="DEHYDROGENASES, SHORT CHAIN"/>
    <property type="match status" value="1"/>
</dbReference>
<dbReference type="SMART" id="SM00822">
    <property type="entry name" value="PKS_KR"/>
    <property type="match status" value="1"/>
</dbReference>
<gene>
    <name evidence="5" type="ORF">MNAB215_3296</name>
</gene>
<dbReference type="CDD" id="cd05233">
    <property type="entry name" value="SDR_c"/>
    <property type="match status" value="1"/>
</dbReference>
<proteinExistence type="inferred from homology"/>
<dbReference type="OrthoDB" id="8991930at2"/>
<evidence type="ECO:0000259" key="4">
    <source>
        <dbReference type="SMART" id="SM00822"/>
    </source>
</evidence>
<reference evidence="5 6" key="1">
    <citation type="submission" date="2017-01" db="EMBL/GenBank/DDBJ databases">
        <authorList>
            <consortium name="Urmite Genomes"/>
        </authorList>
    </citation>
    <scope>NUCLEOTIDE SEQUENCE [LARGE SCALE GENOMIC DNA]</scope>
    <source>
        <strain evidence="5 6">AB215</strain>
    </source>
</reference>
<dbReference type="InterPro" id="IPR020904">
    <property type="entry name" value="Sc_DH/Rdtase_CS"/>
</dbReference>
<dbReference type="FunFam" id="3.40.50.720:FF:000084">
    <property type="entry name" value="Short-chain dehydrogenase reductase"/>
    <property type="match status" value="1"/>
</dbReference>
<dbReference type="Pfam" id="PF13561">
    <property type="entry name" value="adh_short_C2"/>
    <property type="match status" value="1"/>
</dbReference>
<keyword evidence="3" id="KW-0520">NAD</keyword>
<sequence length="254" mass="26145">MSTSRIAVVIGGASGIGWATAKALAAEGCTVTIADLNTEGAQARAKELGDQHNAVTVDVTDEASVQQLFEQIGRVDVVVNCAGFGGVGLITELPADQFRAVIDTCLVGAFLVIKHAGQHLGEGGALVSLTSLNARQPAVGMSAYCSAKAGLAMLTEVAALELGPRGIRVNAVSPGFVHTPLTEPVLSVPGVLEEYVENTALGRAGTPEDIADAVVFLCSSKASWITGEVLDLNGGAHMMRYPNVIKHVMNLAGQ</sequence>
<dbReference type="RefSeq" id="WP_077079768.1">
    <property type="nucleotide sequence ID" value="NZ_FUEZ01000004.1"/>
</dbReference>
<dbReference type="SUPFAM" id="SSF51735">
    <property type="entry name" value="NAD(P)-binding Rossmann-fold domains"/>
    <property type="match status" value="1"/>
</dbReference>
<dbReference type="Proteomes" id="UP000240424">
    <property type="component" value="Unassembled WGS sequence"/>
</dbReference>
<dbReference type="AlphaFoldDB" id="A0A2U3PBF2"/>
<dbReference type="InterPro" id="IPR002347">
    <property type="entry name" value="SDR_fam"/>
</dbReference>
<keyword evidence="6" id="KW-1185">Reference proteome</keyword>
<evidence type="ECO:0000256" key="3">
    <source>
        <dbReference type="ARBA" id="ARBA00023027"/>
    </source>
</evidence>
<evidence type="ECO:0000256" key="1">
    <source>
        <dbReference type="ARBA" id="ARBA00006484"/>
    </source>
</evidence>
<dbReference type="STRING" id="1841861.GCA_900157365_01615"/>
<organism evidence="5 6">
    <name type="scientific">Mycobacterium numidiamassiliense</name>
    <dbReference type="NCBI Taxonomy" id="1841861"/>
    <lineage>
        <taxon>Bacteria</taxon>
        <taxon>Bacillati</taxon>
        <taxon>Actinomycetota</taxon>
        <taxon>Actinomycetes</taxon>
        <taxon>Mycobacteriales</taxon>
        <taxon>Mycobacteriaceae</taxon>
        <taxon>Mycobacterium</taxon>
    </lineage>
</organism>
<dbReference type="Gene3D" id="3.40.50.720">
    <property type="entry name" value="NAD(P)-binding Rossmann-like Domain"/>
    <property type="match status" value="1"/>
</dbReference>
<dbReference type="PRINTS" id="PR00080">
    <property type="entry name" value="SDRFAMILY"/>
</dbReference>
<feature type="domain" description="Ketoreductase" evidence="4">
    <location>
        <begin position="5"/>
        <end position="175"/>
    </location>
</feature>
<dbReference type="EMBL" id="FUEZ01000004">
    <property type="protein sequence ID" value="SPM41093.1"/>
    <property type="molecule type" value="Genomic_DNA"/>
</dbReference>
<evidence type="ECO:0000313" key="6">
    <source>
        <dbReference type="Proteomes" id="UP000240424"/>
    </source>
</evidence>
<name>A0A2U3PBF2_9MYCO</name>
<protein>
    <submittedName>
        <fullName evidence="5">NAD(P)-dependent dehydrogenase, short-chain alcohol dehydrogenase family</fullName>
    </submittedName>
</protein>
<accession>A0A2U3PBF2</accession>
<keyword evidence="2" id="KW-0560">Oxidoreductase</keyword>
<dbReference type="GO" id="GO:0016491">
    <property type="term" value="F:oxidoreductase activity"/>
    <property type="evidence" value="ECO:0007669"/>
    <property type="project" value="UniProtKB-KW"/>
</dbReference>
<dbReference type="PROSITE" id="PS00061">
    <property type="entry name" value="ADH_SHORT"/>
    <property type="match status" value="1"/>
</dbReference>
<evidence type="ECO:0000313" key="5">
    <source>
        <dbReference type="EMBL" id="SPM41093.1"/>
    </source>
</evidence>
<dbReference type="PANTHER" id="PTHR24321:SF8">
    <property type="entry name" value="ESTRADIOL 17-BETA-DEHYDROGENASE 8-RELATED"/>
    <property type="match status" value="1"/>
</dbReference>
<evidence type="ECO:0000256" key="2">
    <source>
        <dbReference type="ARBA" id="ARBA00023002"/>
    </source>
</evidence>
<dbReference type="InterPro" id="IPR057326">
    <property type="entry name" value="KR_dom"/>
</dbReference>